<dbReference type="SUPFAM" id="SSF57667">
    <property type="entry name" value="beta-beta-alpha zinc fingers"/>
    <property type="match status" value="3"/>
</dbReference>
<dbReference type="GO" id="GO:0000981">
    <property type="term" value="F:DNA-binding transcription factor activity, RNA polymerase II-specific"/>
    <property type="evidence" value="ECO:0007669"/>
    <property type="project" value="TreeGrafter"/>
</dbReference>
<evidence type="ECO:0000313" key="8">
    <source>
        <dbReference type="EMBL" id="CAB3977732.1"/>
    </source>
</evidence>
<keyword evidence="4" id="KW-0863">Zinc-finger</keyword>
<dbReference type="GO" id="GO:0008270">
    <property type="term" value="F:zinc ion binding"/>
    <property type="evidence" value="ECO:0007669"/>
    <property type="project" value="UniProtKB-KW"/>
</dbReference>
<dbReference type="InterPro" id="IPR056436">
    <property type="entry name" value="Znf-C2H2_ZIC1-5/GLI1-3-like"/>
</dbReference>
<dbReference type="GO" id="GO:0005634">
    <property type="term" value="C:nucleus"/>
    <property type="evidence" value="ECO:0007669"/>
    <property type="project" value="UniProtKB-SubCell"/>
</dbReference>
<accession>A0A6S7FK58</accession>
<feature type="compositionally biased region" description="Basic and acidic residues" evidence="7">
    <location>
        <begin position="835"/>
        <end position="844"/>
    </location>
</feature>
<proteinExistence type="predicted"/>
<dbReference type="FunFam" id="3.30.160.60:FF:000048">
    <property type="entry name" value="GLI family zinc finger 3"/>
    <property type="match status" value="1"/>
</dbReference>
<feature type="compositionally biased region" description="Polar residues" evidence="7">
    <location>
        <begin position="1005"/>
        <end position="1014"/>
    </location>
</feature>
<dbReference type="SMART" id="SM00355">
    <property type="entry name" value="ZnF_C2H2"/>
    <property type="match status" value="5"/>
</dbReference>
<feature type="region of interest" description="Disordered" evidence="7">
    <location>
        <begin position="166"/>
        <end position="238"/>
    </location>
</feature>
<dbReference type="Gene3D" id="3.30.160.60">
    <property type="entry name" value="Classic Zinc Finger"/>
    <property type="match status" value="5"/>
</dbReference>
<sequence>MSDKRQQFRQNADASRVSSTSDVRMEQRQRMFTRSPALQKSHNGSLERVDEEPSTMADSSTDHKYKAGQMFHSYHGTEHHFAHDGPFKKPAQQGYFRFPITPPYYDNRYACGNPMCRETHYCYEHQMNPYNSSIPMPPSPFMHDCHANFLRQACQTSPLFMNPNHMRRSENDLLRPKPEWPVGHRPSNTDPLTPSTPAQYLASLSNKDNNSIPPSTATSLRSSNLEPFMHPSNFPSPRQSARLARKRAMSSSPLSIDSIDINSLIRTSPDSLIAYINAPRLSSAGSYGHLSANGISPSPKPPRSSSMRSTLFGCWQSTPTGPRAKSQFSDIKPAEVTTQAIKQEKITEKEIKKESPEESMNVDSNRDENKLSSISSPAETDKRESEAENEETTEKDENNNEFLCLWKDCNILFQTQDELVKHVNTDHIKKERRDFTCHWVGCQREQKPFKAQYMLVVHMRRHTGEKPNKCTFPGCNKAYSRLENLKTHERSHTGERPYVCEFENCSKAFTNASDRAKHQNRTHSSVKPYVCTVAGCTKRYTDPSSLRKHKKTCHPEHFAGAKKPKVDEAKGKPSDGTKNNVATKPAVNGSQGKQNPGSNDGKQNGDPSSPSAKDQKESGQGKNISNLQQVDFSPQSFNGDLTSSSSCVDSPHSANIVCDEPDESTLSPQSKPVTNQNKNSMSPRSPQEAMPYSFPDRHEMSGPAQGGGGELLVENRVVPNQLSLPTINKQNEVGKWIADVTQRMSHVGRYPNELKENIPVDYSSRRSSESGVSSYISSRRSSEMSTLTRQPHGAVPPLVEETPEDMYPPNKQASDAHQIQQQQLPQINQWNNNPRRNEYFDDMARPSPVPDAFHTDQRRSSSGYGSHHNLAVIRSPVFHKVPIQNPPDPPPNRRMSDSIICEADSSNRYLPLRNNNIGPRRSSEPATHYYSNGPNEFYQPQYPQRRPNNQPLPDFPQRQPSMFNNPRPAPRPQPLERGQKLSHYPYSMDAPNQDYLYPPHPPNHPQGNKPPQQNKGLWQYEQHINQQLLQARDQQHQNNFMSGQVHPNDMRVMNGQGPMNNGQDMNGQVQPVGSYESMLNGISNLNTNEMVDQSVLHNGPSNMVVNDMNTLLNSLIEEDRYLEKTQEHSNMTSALSHIF</sequence>
<keyword evidence="3" id="KW-0677">Repeat</keyword>
<keyword evidence="2" id="KW-0479">Metal-binding</keyword>
<feature type="compositionally biased region" description="Polar residues" evidence="7">
    <location>
        <begin position="620"/>
        <end position="648"/>
    </location>
</feature>
<protein>
    <submittedName>
        <fullName evidence="8">Transcriptional activator GLI3-like</fullName>
    </submittedName>
</protein>
<feature type="region of interest" description="Disordered" evidence="7">
    <location>
        <begin position="542"/>
        <end position="707"/>
    </location>
</feature>
<evidence type="ECO:0000313" key="9">
    <source>
        <dbReference type="Proteomes" id="UP001152795"/>
    </source>
</evidence>
<evidence type="ECO:0000256" key="3">
    <source>
        <dbReference type="ARBA" id="ARBA00022737"/>
    </source>
</evidence>
<feature type="compositionally biased region" description="Low complexity" evidence="7">
    <location>
        <begin position="818"/>
        <end position="834"/>
    </location>
</feature>
<evidence type="ECO:0000256" key="5">
    <source>
        <dbReference type="ARBA" id="ARBA00022833"/>
    </source>
</evidence>
<dbReference type="GO" id="GO:0000978">
    <property type="term" value="F:RNA polymerase II cis-regulatory region sequence-specific DNA binding"/>
    <property type="evidence" value="ECO:0007669"/>
    <property type="project" value="TreeGrafter"/>
</dbReference>
<feature type="compositionally biased region" description="Low complexity" evidence="7">
    <location>
        <begin position="769"/>
        <end position="785"/>
    </location>
</feature>
<keyword evidence="9" id="KW-1185">Reference proteome</keyword>
<keyword evidence="6" id="KW-0539">Nucleus</keyword>
<organism evidence="8 9">
    <name type="scientific">Paramuricea clavata</name>
    <name type="common">Red gorgonian</name>
    <name type="synonym">Violescent sea-whip</name>
    <dbReference type="NCBI Taxonomy" id="317549"/>
    <lineage>
        <taxon>Eukaryota</taxon>
        <taxon>Metazoa</taxon>
        <taxon>Cnidaria</taxon>
        <taxon>Anthozoa</taxon>
        <taxon>Octocorallia</taxon>
        <taxon>Malacalcyonacea</taxon>
        <taxon>Plexauridae</taxon>
        <taxon>Paramuricea</taxon>
    </lineage>
</organism>
<dbReference type="AlphaFoldDB" id="A0A6S7FK58"/>
<dbReference type="Pfam" id="PF00096">
    <property type="entry name" value="zf-C2H2"/>
    <property type="match status" value="2"/>
</dbReference>
<dbReference type="InterPro" id="IPR013087">
    <property type="entry name" value="Znf_C2H2_type"/>
</dbReference>
<keyword evidence="5" id="KW-0862">Zinc</keyword>
<feature type="region of interest" description="Disordered" evidence="7">
    <location>
        <begin position="1"/>
        <end position="61"/>
    </location>
</feature>
<dbReference type="PANTHER" id="PTHR45718">
    <property type="entry name" value="TRANSCRIPTIONAL ACTIVATOR CUBITUS INTERRUPTUS"/>
    <property type="match status" value="1"/>
</dbReference>
<evidence type="ECO:0000256" key="2">
    <source>
        <dbReference type="ARBA" id="ARBA00022723"/>
    </source>
</evidence>
<reference evidence="8" key="1">
    <citation type="submission" date="2020-04" db="EMBL/GenBank/DDBJ databases">
        <authorList>
            <person name="Alioto T."/>
            <person name="Alioto T."/>
            <person name="Gomez Garrido J."/>
        </authorList>
    </citation>
    <scope>NUCLEOTIDE SEQUENCE</scope>
    <source>
        <strain evidence="8">A484AB</strain>
    </source>
</reference>
<dbReference type="FunFam" id="3.30.160.60:FF:000036">
    <property type="entry name" value="GLI family zinc finger 3"/>
    <property type="match status" value="1"/>
</dbReference>
<feature type="compositionally biased region" description="Polar residues" evidence="7">
    <location>
        <begin position="904"/>
        <end position="917"/>
    </location>
</feature>
<feature type="compositionally biased region" description="Polar residues" evidence="7">
    <location>
        <begin position="8"/>
        <end position="22"/>
    </location>
</feature>
<dbReference type="FunFam" id="3.30.160.60:FF:000031">
    <property type="entry name" value="GLI family zinc finger 3"/>
    <property type="match status" value="1"/>
</dbReference>
<gene>
    <name evidence="8" type="ORF">PACLA_8A085917</name>
</gene>
<dbReference type="PANTHER" id="PTHR45718:SF4">
    <property type="entry name" value="TRANSCRIPTIONAL ACTIVATOR CUBITUS INTERRUPTUS"/>
    <property type="match status" value="1"/>
</dbReference>
<feature type="compositionally biased region" description="Polar residues" evidence="7">
    <location>
        <begin position="30"/>
        <end position="44"/>
    </location>
</feature>
<dbReference type="Proteomes" id="UP001152795">
    <property type="component" value="Unassembled WGS sequence"/>
</dbReference>
<comment type="caution">
    <text evidence="8">The sequence shown here is derived from an EMBL/GenBank/DDBJ whole genome shotgun (WGS) entry which is preliminary data.</text>
</comment>
<evidence type="ECO:0000256" key="4">
    <source>
        <dbReference type="ARBA" id="ARBA00022771"/>
    </source>
</evidence>
<name>A0A6S7FK58_PARCT</name>
<feature type="region of interest" description="Disordered" evidence="7">
    <location>
        <begin position="762"/>
        <end position="1014"/>
    </location>
</feature>
<feature type="compositionally biased region" description="Polar residues" evidence="7">
    <location>
        <begin position="664"/>
        <end position="685"/>
    </location>
</feature>
<evidence type="ECO:0000256" key="1">
    <source>
        <dbReference type="ARBA" id="ARBA00004123"/>
    </source>
</evidence>
<evidence type="ECO:0000256" key="7">
    <source>
        <dbReference type="SAM" id="MobiDB-lite"/>
    </source>
</evidence>
<dbReference type="EMBL" id="CACRXK020000065">
    <property type="protein sequence ID" value="CAB3977732.1"/>
    <property type="molecule type" value="Genomic_DNA"/>
</dbReference>
<feature type="compositionally biased region" description="Basic and acidic residues" evidence="7">
    <location>
        <begin position="553"/>
        <end position="575"/>
    </location>
</feature>
<dbReference type="OrthoDB" id="3214149at2759"/>
<comment type="subcellular location">
    <subcellularLocation>
        <location evidence="1">Nucleus</location>
    </subcellularLocation>
</comment>
<evidence type="ECO:0000256" key="6">
    <source>
        <dbReference type="ARBA" id="ARBA00023242"/>
    </source>
</evidence>
<feature type="compositionally biased region" description="Low complexity" evidence="7">
    <location>
        <begin position="938"/>
        <end position="951"/>
    </location>
</feature>
<feature type="region of interest" description="Disordered" evidence="7">
    <location>
        <begin position="292"/>
        <end position="396"/>
    </location>
</feature>
<feature type="compositionally biased region" description="Basic and acidic residues" evidence="7">
    <location>
        <begin position="342"/>
        <end position="356"/>
    </location>
</feature>
<dbReference type="Pfam" id="PF23561">
    <property type="entry name" value="zf-C2H2_15"/>
    <property type="match status" value="1"/>
</dbReference>
<dbReference type="InterPro" id="IPR036236">
    <property type="entry name" value="Znf_C2H2_sf"/>
</dbReference>
<dbReference type="InterPro" id="IPR043359">
    <property type="entry name" value="GLI-like"/>
</dbReference>
<feature type="compositionally biased region" description="Polar residues" evidence="7">
    <location>
        <begin position="576"/>
        <end position="612"/>
    </location>
</feature>
<dbReference type="PROSITE" id="PS00028">
    <property type="entry name" value="ZINC_FINGER_C2H2_1"/>
    <property type="match status" value="4"/>
</dbReference>
<feature type="compositionally biased region" description="Basic and acidic residues" evidence="7">
    <location>
        <begin position="167"/>
        <end position="178"/>
    </location>
</feature>
<dbReference type="PROSITE" id="PS50157">
    <property type="entry name" value="ZINC_FINGER_C2H2_2"/>
    <property type="match status" value="4"/>
</dbReference>
<feature type="compositionally biased region" description="Polar residues" evidence="7">
    <location>
        <begin position="186"/>
        <end position="225"/>
    </location>
</feature>